<dbReference type="GO" id="GO:0006325">
    <property type="term" value="P:chromatin organization"/>
    <property type="evidence" value="ECO:0007669"/>
    <property type="project" value="UniProtKB-KW"/>
</dbReference>
<dbReference type="RefSeq" id="XP_034009566.1">
    <property type="nucleotide sequence ID" value="XM_034158731.1"/>
</dbReference>
<evidence type="ECO:0000313" key="12">
    <source>
        <dbReference type="EMBL" id="KAA8896706.1"/>
    </source>
</evidence>
<comment type="function">
    <text evidence="9">Component of the NuA4 histone acetyltransferase complex which is involved in transcriptional activation of selected genes principally by acetylation of nucleosomal histone H4 and H2A. The NuA4 complex is also involved in DNA repair.</text>
</comment>
<evidence type="ECO:0000256" key="1">
    <source>
        <dbReference type="ARBA" id="ARBA00004123"/>
    </source>
</evidence>
<dbReference type="GO" id="GO:0005634">
    <property type="term" value="C:nucleus"/>
    <property type="evidence" value="ECO:0007669"/>
    <property type="project" value="UniProtKB-SubCell"/>
</dbReference>
<comment type="subunit">
    <text evidence="9">Component of the NuA4 histone acetyltransferase complex.</text>
</comment>
<organism evidence="12 13">
    <name type="scientific">Diutina rugosa</name>
    <name type="common">Yeast</name>
    <name type="synonym">Candida rugosa</name>
    <dbReference type="NCBI Taxonomy" id="5481"/>
    <lineage>
        <taxon>Eukaryota</taxon>
        <taxon>Fungi</taxon>
        <taxon>Dikarya</taxon>
        <taxon>Ascomycota</taxon>
        <taxon>Saccharomycotina</taxon>
        <taxon>Pichiomycetes</taxon>
        <taxon>Debaryomycetaceae</taxon>
        <taxon>Diutina</taxon>
    </lineage>
</organism>
<keyword evidence="7 9" id="KW-0804">Transcription</keyword>
<keyword evidence="9" id="KW-0227">DNA damage</keyword>
<keyword evidence="4 9" id="KW-0156">Chromatin regulator</keyword>
<dbReference type="Proteomes" id="UP000449547">
    <property type="component" value="Unassembled WGS sequence"/>
</dbReference>
<evidence type="ECO:0000256" key="3">
    <source>
        <dbReference type="ARBA" id="ARBA00018504"/>
    </source>
</evidence>
<keyword evidence="9" id="KW-0234">DNA repair</keyword>
<dbReference type="OrthoDB" id="440324at2759"/>
<comment type="caution">
    <text evidence="12">The sequence shown here is derived from an EMBL/GenBank/DDBJ whole genome shotgun (WGS) entry which is preliminary data.</text>
</comment>
<dbReference type="PANTHER" id="PTHR13476">
    <property type="entry name" value="CHROMATIN MODIFICATION-RELATED PROTEIN MEAF6"/>
    <property type="match status" value="1"/>
</dbReference>
<evidence type="ECO:0000313" key="13">
    <source>
        <dbReference type="Proteomes" id="UP000449547"/>
    </source>
</evidence>
<feature type="compositionally biased region" description="Basic residues" evidence="11">
    <location>
        <begin position="137"/>
        <end position="147"/>
    </location>
</feature>
<reference evidence="12 13" key="1">
    <citation type="submission" date="2019-07" db="EMBL/GenBank/DDBJ databases">
        <title>Genome assembly of two rare yeast pathogens: Diutina rugosa and Trichomonascus ciferrii.</title>
        <authorList>
            <person name="Mixao V."/>
            <person name="Saus E."/>
            <person name="Hansen A."/>
            <person name="Lass-Flor C."/>
            <person name="Gabaldon T."/>
        </authorList>
    </citation>
    <scope>NUCLEOTIDE SEQUENCE [LARGE SCALE GENOMIC DNA]</scope>
    <source>
        <strain evidence="12 13">CBS 613</strain>
    </source>
</reference>
<evidence type="ECO:0000256" key="10">
    <source>
        <dbReference type="SAM" id="Coils"/>
    </source>
</evidence>
<keyword evidence="8 9" id="KW-0539">Nucleus</keyword>
<evidence type="ECO:0000256" key="4">
    <source>
        <dbReference type="ARBA" id="ARBA00022853"/>
    </source>
</evidence>
<comment type="similarity">
    <text evidence="2 9">Belongs to the EAF6 family.</text>
</comment>
<dbReference type="AlphaFoldDB" id="A0A642UCG7"/>
<evidence type="ECO:0000256" key="2">
    <source>
        <dbReference type="ARBA" id="ARBA00010916"/>
    </source>
</evidence>
<gene>
    <name evidence="12" type="ORF">DIURU_005718</name>
</gene>
<keyword evidence="6 10" id="KW-0175">Coiled coil</keyword>
<dbReference type="GeneID" id="54784369"/>
<dbReference type="OMA" id="QYTDDDH"/>
<proteinExistence type="inferred from homology"/>
<dbReference type="InterPro" id="IPR015418">
    <property type="entry name" value="Eaf6"/>
</dbReference>
<keyword evidence="13" id="KW-1185">Reference proteome</keyword>
<dbReference type="VEuPathDB" id="FungiDB:DIURU_005718"/>
<dbReference type="GO" id="GO:0006281">
    <property type="term" value="P:DNA repair"/>
    <property type="evidence" value="ECO:0007669"/>
    <property type="project" value="UniProtKB-UniRule"/>
</dbReference>
<evidence type="ECO:0000256" key="7">
    <source>
        <dbReference type="ARBA" id="ARBA00023163"/>
    </source>
</evidence>
<name>A0A642UCG7_DIURU</name>
<evidence type="ECO:0000256" key="5">
    <source>
        <dbReference type="ARBA" id="ARBA00023015"/>
    </source>
</evidence>
<comment type="subcellular location">
    <subcellularLocation>
        <location evidence="1 9">Nucleus</location>
    </subcellularLocation>
</comment>
<evidence type="ECO:0000256" key="9">
    <source>
        <dbReference type="RuleBase" id="RU368022"/>
    </source>
</evidence>
<evidence type="ECO:0000256" key="8">
    <source>
        <dbReference type="ARBA" id="ARBA00023242"/>
    </source>
</evidence>
<sequence length="147" mass="16871">MPPKQEVKPTPSDDTDKYGKLKDDLVKDILKKQELEKKLQELEDSIYEKENDYFNESVYGNIIKGFENFSKASGSTNKKRLQYTDDDHIFSMSSTNYIKQLMKKQGVVNGSADFEDYEDVVKPKEAAEEETTAATPGRKRKSRVSED</sequence>
<dbReference type="EMBL" id="SWFT01000163">
    <property type="protein sequence ID" value="KAA8896706.1"/>
    <property type="molecule type" value="Genomic_DNA"/>
</dbReference>
<feature type="region of interest" description="Disordered" evidence="11">
    <location>
        <begin position="122"/>
        <end position="147"/>
    </location>
</feature>
<dbReference type="Pfam" id="PF09340">
    <property type="entry name" value="NuA4"/>
    <property type="match status" value="1"/>
</dbReference>
<dbReference type="GO" id="GO:0035267">
    <property type="term" value="C:NuA4 histone acetyltransferase complex"/>
    <property type="evidence" value="ECO:0007669"/>
    <property type="project" value="UniProtKB-UniRule"/>
</dbReference>
<accession>A0A642UCG7</accession>
<evidence type="ECO:0000256" key="6">
    <source>
        <dbReference type="ARBA" id="ARBA00023054"/>
    </source>
</evidence>
<feature type="coiled-coil region" evidence="10">
    <location>
        <begin position="25"/>
        <end position="52"/>
    </location>
</feature>
<keyword evidence="5 9" id="KW-0805">Transcription regulation</keyword>
<protein>
    <recommendedName>
        <fullName evidence="3 9">Chromatin modification-related protein EAF6</fullName>
    </recommendedName>
</protein>
<evidence type="ECO:0000256" key="11">
    <source>
        <dbReference type="SAM" id="MobiDB-lite"/>
    </source>
</evidence>